<dbReference type="Gene3D" id="3.30.420.10">
    <property type="entry name" value="Ribonuclease H-like superfamily/Ribonuclease H"/>
    <property type="match status" value="1"/>
</dbReference>
<proteinExistence type="predicted"/>
<dbReference type="PANTHER" id="PTHR12801">
    <property type="entry name" value="RNA EXONUCLEASE REXO1 / RECO3 FAMILY MEMBER-RELATED"/>
    <property type="match status" value="1"/>
</dbReference>
<sequence>MSPTATPESEECKGVIRRDLFRHTSPPIADSSGYRKGRRAVVIDCKIVQVTRGRWEIAYLGAVDFLTGEVLINQFVEPRSRVTSWDTKISGITPSAMAAAIESGEVIRGWIRARWELWQYVDSDTVLIGHSLHNGLDTLGMIHSRVVDSSILTAEAVFHTLGPTEPLPRVWLLKALAGDLLARKIQGGRKGHGMIEDAVTTRDVVIWCLKNPDLLRSWADKTR</sequence>
<feature type="domain" description="Exonuclease" evidence="4">
    <location>
        <begin position="39"/>
        <end position="214"/>
    </location>
</feature>
<organism evidence="5 6">
    <name type="scientific">Aspergillus sclerotiicarbonarius (strain CBS 121057 / IBT 28362)</name>
    <dbReference type="NCBI Taxonomy" id="1448318"/>
    <lineage>
        <taxon>Eukaryota</taxon>
        <taxon>Fungi</taxon>
        <taxon>Dikarya</taxon>
        <taxon>Ascomycota</taxon>
        <taxon>Pezizomycotina</taxon>
        <taxon>Eurotiomycetes</taxon>
        <taxon>Eurotiomycetidae</taxon>
        <taxon>Eurotiales</taxon>
        <taxon>Aspergillaceae</taxon>
        <taxon>Aspergillus</taxon>
        <taxon>Aspergillus subgen. Circumdati</taxon>
    </lineage>
</organism>
<dbReference type="GO" id="GO:0004527">
    <property type="term" value="F:exonuclease activity"/>
    <property type="evidence" value="ECO:0007669"/>
    <property type="project" value="UniProtKB-KW"/>
</dbReference>
<dbReference type="InterPro" id="IPR012337">
    <property type="entry name" value="RNaseH-like_sf"/>
</dbReference>
<accession>A0A319EPH2</accession>
<dbReference type="InterPro" id="IPR036397">
    <property type="entry name" value="RNaseH_sf"/>
</dbReference>
<name>A0A319EPH2_ASPSB</name>
<evidence type="ECO:0000256" key="3">
    <source>
        <dbReference type="ARBA" id="ARBA00022839"/>
    </source>
</evidence>
<dbReference type="OrthoDB" id="16516at2759"/>
<keyword evidence="1" id="KW-0540">Nuclease</keyword>
<keyword evidence="3 5" id="KW-0269">Exonuclease</keyword>
<dbReference type="VEuPathDB" id="FungiDB:BO78DRAFT_333261"/>
<dbReference type="Proteomes" id="UP000248423">
    <property type="component" value="Unassembled WGS sequence"/>
</dbReference>
<dbReference type="CDD" id="cd06137">
    <property type="entry name" value="DEDDh_RNase"/>
    <property type="match status" value="1"/>
</dbReference>
<keyword evidence="2" id="KW-0378">Hydrolase</keyword>
<dbReference type="PANTHER" id="PTHR12801:SF114">
    <property type="entry name" value="EXONUCLEASE, PUTATIVE (AFU_ORTHOLOGUE AFUA_7G00870)-RELATED"/>
    <property type="match status" value="1"/>
</dbReference>
<dbReference type="InterPro" id="IPR047021">
    <property type="entry name" value="REXO1/3/4-like"/>
</dbReference>
<dbReference type="EMBL" id="KZ826318">
    <property type="protein sequence ID" value="PYI11231.1"/>
    <property type="molecule type" value="Genomic_DNA"/>
</dbReference>
<protein>
    <submittedName>
        <fullName evidence="5">Exonuclease</fullName>
    </submittedName>
</protein>
<feature type="non-terminal residue" evidence="5">
    <location>
        <position position="223"/>
    </location>
</feature>
<dbReference type="AlphaFoldDB" id="A0A319EPH2"/>
<reference evidence="5 6" key="1">
    <citation type="submission" date="2018-02" db="EMBL/GenBank/DDBJ databases">
        <title>The genomes of Aspergillus section Nigri reveals drivers in fungal speciation.</title>
        <authorList>
            <consortium name="DOE Joint Genome Institute"/>
            <person name="Vesth T.C."/>
            <person name="Nybo J."/>
            <person name="Theobald S."/>
            <person name="Brandl J."/>
            <person name="Frisvad J.C."/>
            <person name="Nielsen K.F."/>
            <person name="Lyhne E.K."/>
            <person name="Kogle M.E."/>
            <person name="Kuo A."/>
            <person name="Riley R."/>
            <person name="Clum A."/>
            <person name="Nolan M."/>
            <person name="Lipzen A."/>
            <person name="Salamov A."/>
            <person name="Henrissat B."/>
            <person name="Wiebenga A."/>
            <person name="De vries R.P."/>
            <person name="Grigoriev I.V."/>
            <person name="Mortensen U.H."/>
            <person name="Andersen M.R."/>
            <person name="Baker S.E."/>
        </authorList>
    </citation>
    <scope>NUCLEOTIDE SEQUENCE [LARGE SCALE GENOMIC DNA]</scope>
    <source>
        <strain evidence="5 6">CBS 121057</strain>
    </source>
</reference>
<evidence type="ECO:0000256" key="2">
    <source>
        <dbReference type="ARBA" id="ARBA00022801"/>
    </source>
</evidence>
<dbReference type="GO" id="GO:0006364">
    <property type="term" value="P:rRNA processing"/>
    <property type="evidence" value="ECO:0007669"/>
    <property type="project" value="TreeGrafter"/>
</dbReference>
<dbReference type="GO" id="GO:0000027">
    <property type="term" value="P:ribosomal large subunit assembly"/>
    <property type="evidence" value="ECO:0007669"/>
    <property type="project" value="TreeGrafter"/>
</dbReference>
<dbReference type="GO" id="GO:0003676">
    <property type="term" value="F:nucleic acid binding"/>
    <property type="evidence" value="ECO:0007669"/>
    <property type="project" value="InterPro"/>
</dbReference>
<evidence type="ECO:0000313" key="5">
    <source>
        <dbReference type="EMBL" id="PYI11231.1"/>
    </source>
</evidence>
<dbReference type="SUPFAM" id="SSF53098">
    <property type="entry name" value="Ribonuclease H-like"/>
    <property type="match status" value="1"/>
</dbReference>
<evidence type="ECO:0000256" key="1">
    <source>
        <dbReference type="ARBA" id="ARBA00022722"/>
    </source>
</evidence>
<dbReference type="GO" id="GO:0005634">
    <property type="term" value="C:nucleus"/>
    <property type="evidence" value="ECO:0007669"/>
    <property type="project" value="TreeGrafter"/>
</dbReference>
<gene>
    <name evidence="5" type="ORF">BO78DRAFT_333261</name>
</gene>
<evidence type="ECO:0000259" key="4">
    <source>
        <dbReference type="SMART" id="SM00479"/>
    </source>
</evidence>
<evidence type="ECO:0000313" key="6">
    <source>
        <dbReference type="Proteomes" id="UP000248423"/>
    </source>
</evidence>
<dbReference type="STRING" id="1448318.A0A319EPH2"/>
<dbReference type="InterPro" id="IPR013520">
    <property type="entry name" value="Ribonucl_H"/>
</dbReference>
<keyword evidence="6" id="KW-1185">Reference proteome</keyword>
<dbReference type="SMART" id="SM00479">
    <property type="entry name" value="EXOIII"/>
    <property type="match status" value="1"/>
</dbReference>